<reference evidence="3" key="1">
    <citation type="submission" date="2025-08" db="UniProtKB">
        <authorList>
            <consortium name="RefSeq"/>
        </authorList>
    </citation>
    <scope>IDENTIFICATION</scope>
    <source>
        <tissue evidence="3">Liver</tissue>
    </source>
</reference>
<dbReference type="GO" id="GO:0070939">
    <property type="term" value="C:Dsl1/NZR complex"/>
    <property type="evidence" value="ECO:0007669"/>
    <property type="project" value="TreeGrafter"/>
</dbReference>
<dbReference type="InterPro" id="IPR054751">
    <property type="entry name" value="NBAS_C"/>
</dbReference>
<feature type="non-terminal residue" evidence="3">
    <location>
        <position position="1"/>
    </location>
</feature>
<feature type="domain" description="NBAS subunit of NRZ tethering complex C-terminal" evidence="1">
    <location>
        <begin position="768"/>
        <end position="892"/>
    </location>
</feature>
<evidence type="ECO:0000313" key="3">
    <source>
        <dbReference type="RefSeq" id="XP_007424102.1"/>
    </source>
</evidence>
<dbReference type="OMA" id="TNIHCQE"/>
<evidence type="ECO:0000259" key="1">
    <source>
        <dbReference type="Pfam" id="PF22913"/>
    </source>
</evidence>
<dbReference type="GO" id="GO:0006890">
    <property type="term" value="P:retrograde vesicle-mediated transport, Golgi to endoplasmic reticulum"/>
    <property type="evidence" value="ECO:0007669"/>
    <property type="project" value="TreeGrafter"/>
</dbReference>
<dbReference type="OrthoDB" id="19988at2759"/>
<dbReference type="RefSeq" id="XP_007424102.1">
    <property type="nucleotide sequence ID" value="XM_007424040.2"/>
</dbReference>
<keyword evidence="2" id="KW-1185">Reference proteome</keyword>
<dbReference type="Proteomes" id="UP000695026">
    <property type="component" value="Unplaced"/>
</dbReference>
<dbReference type="GO" id="GO:0000149">
    <property type="term" value="F:SNARE binding"/>
    <property type="evidence" value="ECO:0007669"/>
    <property type="project" value="TreeGrafter"/>
</dbReference>
<evidence type="ECO:0000313" key="2">
    <source>
        <dbReference type="Proteomes" id="UP000695026"/>
    </source>
</evidence>
<dbReference type="Pfam" id="PF22913">
    <property type="entry name" value="NBAS_11th"/>
    <property type="match status" value="1"/>
</dbReference>
<proteinExistence type="predicted"/>
<dbReference type="PANTHER" id="PTHR15922">
    <property type="entry name" value="NEUROBLASTOMA-AMPLIFIED SEQUENCE"/>
    <property type="match status" value="1"/>
</dbReference>
<dbReference type="AlphaFoldDB" id="A0A9F2KUJ8"/>
<dbReference type="PANTHER" id="PTHR15922:SF2">
    <property type="entry name" value="NBAS SUBUNIT OF NRZ TETHERING COMPLEX"/>
    <property type="match status" value="1"/>
</dbReference>
<organism evidence="2 3">
    <name type="scientific">Python bivittatus</name>
    <name type="common">Burmese python</name>
    <name type="synonym">Python molurus bivittatus</name>
    <dbReference type="NCBI Taxonomy" id="176946"/>
    <lineage>
        <taxon>Eukaryota</taxon>
        <taxon>Metazoa</taxon>
        <taxon>Chordata</taxon>
        <taxon>Craniata</taxon>
        <taxon>Vertebrata</taxon>
        <taxon>Euteleostomi</taxon>
        <taxon>Lepidosauria</taxon>
        <taxon>Squamata</taxon>
        <taxon>Bifurcata</taxon>
        <taxon>Unidentata</taxon>
        <taxon>Episquamata</taxon>
        <taxon>Toxicofera</taxon>
        <taxon>Serpentes</taxon>
        <taxon>Henophidia</taxon>
        <taxon>Pythonidae</taxon>
        <taxon>Python</taxon>
    </lineage>
</organism>
<sequence>RLCSDRLSLIQECLSRLPTNYKQSAKLLGLANLLKVAGDDQMERKGQVLILLVEQALKFQDYKAANMHCQELMASGYSKSWEVCSQLGQSEGYQDMAVRQQLLAYALTHCPPSAIEVLLTASNILQTEVLYNAVNYQIRPSEKGENVNISRPSAGIKLECPLEVDNSFSSSQSADLLQWTTAKTMKVLSNTTLTTKAMLHAVSDRQWWKKSIAYLRPLHGQEFGDVLKSTSGANATIEKQGCHPFYETLIDNPYLADNEITYTMYEHAPLESFAEVLLRTGKLAETKSEGHDLFPATEVLLQLASEALPNDMTLSLAYLLALPQVVDANKCFEKQSPSALSLQLASYYYSLQIYAHLAPCFKDECHPLYRADPKDLIQMVTKHVTNSSYADWPEEIAIMIKHLQYYNERLLDFTQAQILQGLGKGVDVQRFTADAQYKRETILGLAETLEENVYSIALSLAQRYNVPLWEVHMTHLEFLFSDSGLSTAAIEDRAKSLGLFETLKTVPKAFHEHMTRYVYPIIEGKDHQRLLYYFTLLENCGCSEFMKDTIKPETHIRLLKKFKAVAPGLNYKKLTEENASPLAALDPILTSQNILPISKLAPKIPGKDGRMLSPSSVYASWIKKLFWNGDPHLIKRIPETPPEWLHSYDICAKYFDRLYPGDVINVLDEITFSSKAVTKLSVDSRVEMTKKAIKSMKHAAEKAGKRTSEGDLAEGVVNRQITYKDVLNHLQQSLAHLETLSHSFISYLKTSDQNILREYGHQYDLSRSEKKRIHEQAVTMCLDGQPLNMIQKLLDVAVGDLGLSPRDIVETALIRVVDALSKEGDQHSLQKDPFQILEDIVSAVHTSAENGENLVSSDDLLAWLRPFCGDESLPVKPRIKVLQILEQAFHLSDEDSKLLVLFRTQAVLRACWPQTQVEITEIENEEKRYALVMKLLENSEEHEEFQHLVMLLQAWPPMKSPNITCPSNNLWLKLGTVMLMKCLQEQKKSVGDEILKICRSLYKTKHKLSSECIKSLCLLLLKESLLLPSLKLLVESGDQDLHFMALEQITAVAKVDDSSCDSEFLSLLLDEKLVVKCIPTVYYSHLVNYLITNQEEGQWDIIEIAKQLQKEGFVAEAGSLLMAFKGTHPALQTYGAALTSLRHWI</sequence>
<gene>
    <name evidence="3" type="primary">NBAS</name>
</gene>
<protein>
    <submittedName>
        <fullName evidence="3">Neuroblastoma-amplified sequence</fullName>
    </submittedName>
</protein>
<dbReference type="KEGG" id="pbi:103060608"/>
<accession>A0A9F2KUJ8</accession>
<dbReference type="GeneID" id="103060608"/>
<name>A0A9F2KUJ8_PYTBI</name>
<dbReference type="CTD" id="51594"/>